<dbReference type="SMART" id="SM00248">
    <property type="entry name" value="ANK"/>
    <property type="match status" value="2"/>
</dbReference>
<dbReference type="AlphaFoldDB" id="A0A179F0X0"/>
<dbReference type="PROSITE" id="PS50297">
    <property type="entry name" value="ANK_REP_REGION"/>
    <property type="match status" value="2"/>
</dbReference>
<dbReference type="PANTHER" id="PTHR24118">
    <property type="entry name" value="POTE ANKYRIN DOMAIN"/>
    <property type="match status" value="1"/>
</dbReference>
<feature type="repeat" description="ANK" evidence="1">
    <location>
        <begin position="129"/>
        <end position="158"/>
    </location>
</feature>
<accession>A0A179F0X0</accession>
<dbReference type="SUPFAM" id="SSF48403">
    <property type="entry name" value="Ankyrin repeat"/>
    <property type="match status" value="1"/>
</dbReference>
<sequence>MSSNSQKNVKLCGYQNQPAPTTSQVCKPWQVIPNQSFTLQLGKKMYRLLLDRGADVNLQDCDGRTALHLATERGLEAMVRLLLERGTDTKADYNAGQSPLSDASMDIGNGALDLAPLSLPIDVNCKDFMGRTALHVAVEGGFESLVHLLLDHGANISA</sequence>
<dbReference type="PRINTS" id="PR01415">
    <property type="entry name" value="ANKYRIN"/>
</dbReference>
<dbReference type="PANTHER" id="PTHR24118:SF99">
    <property type="entry name" value="POTE ANKYRIN DOMAIN FAMILY MEMBER 3C-RELATED"/>
    <property type="match status" value="1"/>
</dbReference>
<gene>
    <name evidence="2" type="ORF">VFPPC_10147</name>
</gene>
<keyword evidence="3" id="KW-1185">Reference proteome</keyword>
<dbReference type="PROSITE" id="PS50088">
    <property type="entry name" value="ANK_REPEAT"/>
    <property type="match status" value="2"/>
</dbReference>
<comment type="caution">
    <text evidence="2">The sequence shown here is derived from an EMBL/GenBank/DDBJ whole genome shotgun (WGS) entry which is preliminary data.</text>
</comment>
<keyword evidence="1" id="KW-0040">ANK repeat</keyword>
<name>A0A179F0X0_METCM</name>
<dbReference type="EMBL" id="LSBJ02000010">
    <property type="protein sequence ID" value="OAQ59115.2"/>
    <property type="molecule type" value="Genomic_DNA"/>
</dbReference>
<dbReference type="Proteomes" id="UP000078397">
    <property type="component" value="Unassembled WGS sequence"/>
</dbReference>
<dbReference type="Pfam" id="PF00023">
    <property type="entry name" value="Ank"/>
    <property type="match status" value="1"/>
</dbReference>
<feature type="repeat" description="ANK" evidence="1">
    <location>
        <begin position="62"/>
        <end position="94"/>
    </location>
</feature>
<protein>
    <submittedName>
        <fullName evidence="2">Ankyrin repeat domain-containing protein</fullName>
    </submittedName>
</protein>
<dbReference type="OrthoDB" id="20872at2759"/>
<dbReference type="KEGG" id="pchm:VFPPC_10147"/>
<dbReference type="Pfam" id="PF12796">
    <property type="entry name" value="Ank_2"/>
    <property type="match status" value="1"/>
</dbReference>
<dbReference type="GeneID" id="28852562"/>
<evidence type="ECO:0000256" key="1">
    <source>
        <dbReference type="PROSITE-ProRule" id="PRU00023"/>
    </source>
</evidence>
<dbReference type="InterPro" id="IPR002110">
    <property type="entry name" value="Ankyrin_rpt"/>
</dbReference>
<dbReference type="STRING" id="1380566.A0A179F0X0"/>
<organism evidence="2 3">
    <name type="scientific">Pochonia chlamydosporia 170</name>
    <dbReference type="NCBI Taxonomy" id="1380566"/>
    <lineage>
        <taxon>Eukaryota</taxon>
        <taxon>Fungi</taxon>
        <taxon>Dikarya</taxon>
        <taxon>Ascomycota</taxon>
        <taxon>Pezizomycotina</taxon>
        <taxon>Sordariomycetes</taxon>
        <taxon>Hypocreomycetidae</taxon>
        <taxon>Hypocreales</taxon>
        <taxon>Clavicipitaceae</taxon>
        <taxon>Pochonia</taxon>
    </lineage>
</organism>
<proteinExistence type="predicted"/>
<evidence type="ECO:0000313" key="2">
    <source>
        <dbReference type="EMBL" id="OAQ59115.2"/>
    </source>
</evidence>
<evidence type="ECO:0000313" key="3">
    <source>
        <dbReference type="Proteomes" id="UP000078397"/>
    </source>
</evidence>
<dbReference type="InterPro" id="IPR036770">
    <property type="entry name" value="Ankyrin_rpt-contain_sf"/>
</dbReference>
<reference evidence="2 3" key="1">
    <citation type="journal article" date="2016" name="PLoS Pathog.">
        <title>Biosynthesis of antibiotic leucinostatins in bio-control fungus Purpureocillium lilacinum and their inhibition on phytophthora revealed by genome mining.</title>
        <authorList>
            <person name="Wang G."/>
            <person name="Liu Z."/>
            <person name="Lin R."/>
            <person name="Li E."/>
            <person name="Mao Z."/>
            <person name="Ling J."/>
            <person name="Yang Y."/>
            <person name="Yin W.B."/>
            <person name="Xie B."/>
        </authorList>
    </citation>
    <scope>NUCLEOTIDE SEQUENCE [LARGE SCALE GENOMIC DNA]</scope>
    <source>
        <strain evidence="2">170</strain>
    </source>
</reference>
<dbReference type="Gene3D" id="1.25.40.20">
    <property type="entry name" value="Ankyrin repeat-containing domain"/>
    <property type="match status" value="2"/>
</dbReference>
<dbReference type="RefSeq" id="XP_022284004.1">
    <property type="nucleotide sequence ID" value="XM_022428695.1"/>
</dbReference>